<evidence type="ECO:0000313" key="5">
    <source>
        <dbReference type="EMBL" id="ALV86467.1"/>
    </source>
</evidence>
<evidence type="ECO:0000259" key="3">
    <source>
        <dbReference type="PROSITE" id="PS50885"/>
    </source>
</evidence>
<dbReference type="Gene3D" id="3.20.20.450">
    <property type="entry name" value="EAL domain"/>
    <property type="match status" value="1"/>
</dbReference>
<evidence type="ECO:0000256" key="1">
    <source>
        <dbReference type="SAM" id="Phobius"/>
    </source>
</evidence>
<proteinExistence type="predicted"/>
<sequence length="647" mass="68634">MIQAKVTDMSLMRQTGWLLVAVLLLALCGAVGVNLFSMRATLETQLRVKNSDNAQSLALALSQQRGDAQLMALLMTAQFDTGFYRRIRLVNADGGVGFERVADTTASAAPAWFVAAWPIESAPGVAQVSDGWRAVGKVELVSQIAYAHDELWRGSVRAAALLAAIGAAGLLLAAAGVRRIRRPLDATVAQAQALEDGRYVLVDEPRVPELRRVARAMNGMVQRVQSLFEAQATQVETLRRQAHEDPLTGLAHRGHFLQRLTALLDGEDGAAAGTLVLVRVSDIAGLNRTLGHAGTDNALRALADVLRNHAAGMAGRLNGADFALALVEPASAADIAGTLCRRLQYALQPLGAMLAVHVGAIDWRSGAAAGALLAQADLALARAEGGPAFSAQIGAMATGEAMDHDGGGEHRWHQQLSSAIAERRTRLVNYPVVTRDGALWQLECPLRVQRTPGAGYETAAQWLPMAARNRLLPQLDLHAVQLALAAIDADGVPRGINLALASLADGAFTTQLRRLLVDAPRASRLLGLEVGEGAAAEEFTLLQSFAALVRPLGVRFGLEHAGHRLHRVERLYELGLDYVKLDASLVRGVAADAAARRFVQSSVTLLHALAVSVCAEGIDDALDAQALWTCGVDAVTGPWASAQRPTV</sequence>
<dbReference type="Gene3D" id="3.30.110.200">
    <property type="match status" value="1"/>
</dbReference>
<dbReference type="Gene3D" id="6.20.270.20">
    <property type="entry name" value="LapD/MoxY periplasmic domain"/>
    <property type="match status" value="1"/>
</dbReference>
<dbReference type="AlphaFoldDB" id="A0A0U3SV52"/>
<dbReference type="InterPro" id="IPR042461">
    <property type="entry name" value="LapD_MoxY_peri_C"/>
</dbReference>
<dbReference type="Pfam" id="PF16448">
    <property type="entry name" value="LapD_MoxY_N"/>
    <property type="match status" value="1"/>
</dbReference>
<accession>A0A0U3SV52</accession>
<dbReference type="InterPro" id="IPR035919">
    <property type="entry name" value="EAL_sf"/>
</dbReference>
<dbReference type="PROSITE" id="PS50883">
    <property type="entry name" value="EAL"/>
    <property type="match status" value="1"/>
</dbReference>
<dbReference type="PROSITE" id="PS50885">
    <property type="entry name" value="HAMP"/>
    <property type="match status" value="1"/>
</dbReference>
<evidence type="ECO:0000259" key="2">
    <source>
        <dbReference type="PROSITE" id="PS50883"/>
    </source>
</evidence>
<keyword evidence="1" id="KW-0812">Transmembrane</keyword>
<evidence type="ECO:0000259" key="4">
    <source>
        <dbReference type="PROSITE" id="PS50887"/>
    </source>
</evidence>
<dbReference type="Gene3D" id="3.30.70.270">
    <property type="match status" value="1"/>
</dbReference>
<protein>
    <recommendedName>
        <fullName evidence="6">Diguanylate cyclase/phosphodiesterase</fullName>
    </recommendedName>
</protein>
<dbReference type="InterPro" id="IPR050706">
    <property type="entry name" value="Cyclic-di-GMP_PDE-like"/>
</dbReference>
<dbReference type="EMBL" id="KT944265">
    <property type="protein sequence ID" value="ALV86467.1"/>
    <property type="molecule type" value="Genomic_DNA"/>
</dbReference>
<dbReference type="InterPro" id="IPR001633">
    <property type="entry name" value="EAL_dom"/>
</dbReference>
<organism evidence="5">
    <name type="scientific">uncultured bacterium 19</name>
    <dbReference type="NCBI Taxonomy" id="1748269"/>
    <lineage>
        <taxon>Bacteria</taxon>
        <taxon>environmental samples</taxon>
    </lineage>
</organism>
<dbReference type="Pfam" id="PF00563">
    <property type="entry name" value="EAL"/>
    <property type="match status" value="1"/>
</dbReference>
<dbReference type="InterPro" id="IPR029787">
    <property type="entry name" value="Nucleotide_cyclase"/>
</dbReference>
<dbReference type="SUPFAM" id="SSF141868">
    <property type="entry name" value="EAL domain-like"/>
    <property type="match status" value="1"/>
</dbReference>
<dbReference type="PANTHER" id="PTHR33121">
    <property type="entry name" value="CYCLIC DI-GMP PHOSPHODIESTERASE PDEF"/>
    <property type="match status" value="1"/>
</dbReference>
<dbReference type="GO" id="GO:0007165">
    <property type="term" value="P:signal transduction"/>
    <property type="evidence" value="ECO:0007669"/>
    <property type="project" value="InterPro"/>
</dbReference>
<dbReference type="InterPro" id="IPR032244">
    <property type="entry name" value="LapD_MoxY_N"/>
</dbReference>
<dbReference type="InterPro" id="IPR000160">
    <property type="entry name" value="GGDEF_dom"/>
</dbReference>
<dbReference type="PANTHER" id="PTHR33121:SF79">
    <property type="entry name" value="CYCLIC DI-GMP PHOSPHODIESTERASE PDED-RELATED"/>
    <property type="match status" value="1"/>
</dbReference>
<dbReference type="CDD" id="cd01948">
    <property type="entry name" value="EAL"/>
    <property type="match status" value="1"/>
</dbReference>
<dbReference type="SMART" id="SM00052">
    <property type="entry name" value="EAL"/>
    <property type="match status" value="1"/>
</dbReference>
<name>A0A0U3SV52_9BACT</name>
<feature type="domain" description="HAMP" evidence="3">
    <location>
        <begin position="178"/>
        <end position="229"/>
    </location>
</feature>
<dbReference type="GO" id="GO:0071111">
    <property type="term" value="F:cyclic-guanylate-specific phosphodiesterase activity"/>
    <property type="evidence" value="ECO:0007669"/>
    <property type="project" value="InterPro"/>
</dbReference>
<evidence type="ECO:0008006" key="6">
    <source>
        <dbReference type="Google" id="ProtNLM"/>
    </source>
</evidence>
<dbReference type="Pfam" id="PF00990">
    <property type="entry name" value="GGDEF"/>
    <property type="match status" value="1"/>
</dbReference>
<dbReference type="CDD" id="cd06225">
    <property type="entry name" value="HAMP"/>
    <property type="match status" value="1"/>
</dbReference>
<dbReference type="SUPFAM" id="SSF55073">
    <property type="entry name" value="Nucleotide cyclase"/>
    <property type="match status" value="1"/>
</dbReference>
<dbReference type="GO" id="GO:0016020">
    <property type="term" value="C:membrane"/>
    <property type="evidence" value="ECO:0007669"/>
    <property type="project" value="InterPro"/>
</dbReference>
<dbReference type="SMART" id="SM00304">
    <property type="entry name" value="HAMP"/>
    <property type="match status" value="1"/>
</dbReference>
<feature type="transmembrane region" description="Helical" evidence="1">
    <location>
        <begin position="158"/>
        <end position="177"/>
    </location>
</feature>
<dbReference type="PROSITE" id="PS50887">
    <property type="entry name" value="GGDEF"/>
    <property type="match status" value="1"/>
</dbReference>
<reference evidence="5" key="1">
    <citation type="submission" date="2015-10" db="EMBL/GenBank/DDBJ databases">
        <title>Biosynthesis of SCL-MCL polyhydroxyalkanoates by metagenomic clones in Pseudomonas putida.</title>
        <authorList>
            <person name="Cheng J."/>
            <person name="Charles T.C."/>
        </authorList>
    </citation>
    <scope>NUCLEOTIDE SEQUENCE</scope>
</reference>
<dbReference type="Pfam" id="PF00672">
    <property type="entry name" value="HAMP"/>
    <property type="match status" value="1"/>
</dbReference>
<dbReference type="InterPro" id="IPR003660">
    <property type="entry name" value="HAMP_dom"/>
</dbReference>
<dbReference type="SMART" id="SM00267">
    <property type="entry name" value="GGDEF"/>
    <property type="match status" value="1"/>
</dbReference>
<feature type="domain" description="GGDEF" evidence="4">
    <location>
        <begin position="271"/>
        <end position="394"/>
    </location>
</feature>
<keyword evidence="1" id="KW-0472">Membrane</keyword>
<dbReference type="InterPro" id="IPR043128">
    <property type="entry name" value="Rev_trsase/Diguanyl_cyclase"/>
</dbReference>
<keyword evidence="1" id="KW-1133">Transmembrane helix</keyword>
<feature type="domain" description="EAL" evidence="2">
    <location>
        <begin position="409"/>
        <end position="647"/>
    </location>
</feature>